<evidence type="ECO:0000256" key="4">
    <source>
        <dbReference type="PROSITE-ProRule" id="PRU00453"/>
    </source>
</evidence>
<reference evidence="7 8" key="1">
    <citation type="journal article" date="2018" name="Nat. Ecol. Evol.">
        <title>Pezizomycetes genomes reveal the molecular basis of ectomycorrhizal truffle lifestyle.</title>
        <authorList>
            <person name="Murat C."/>
            <person name="Payen T."/>
            <person name="Noel B."/>
            <person name="Kuo A."/>
            <person name="Morin E."/>
            <person name="Chen J."/>
            <person name="Kohler A."/>
            <person name="Krizsan K."/>
            <person name="Balestrini R."/>
            <person name="Da Silva C."/>
            <person name="Montanini B."/>
            <person name="Hainaut M."/>
            <person name="Levati E."/>
            <person name="Barry K.W."/>
            <person name="Belfiori B."/>
            <person name="Cichocki N."/>
            <person name="Clum A."/>
            <person name="Dockter R.B."/>
            <person name="Fauchery L."/>
            <person name="Guy J."/>
            <person name="Iotti M."/>
            <person name="Le Tacon F."/>
            <person name="Lindquist E.A."/>
            <person name="Lipzen A."/>
            <person name="Malagnac F."/>
            <person name="Mello A."/>
            <person name="Molinier V."/>
            <person name="Miyauchi S."/>
            <person name="Poulain J."/>
            <person name="Riccioni C."/>
            <person name="Rubini A."/>
            <person name="Sitrit Y."/>
            <person name="Splivallo R."/>
            <person name="Traeger S."/>
            <person name="Wang M."/>
            <person name="Zifcakova L."/>
            <person name="Wipf D."/>
            <person name="Zambonelli A."/>
            <person name="Paolocci F."/>
            <person name="Nowrousian M."/>
            <person name="Ottonello S."/>
            <person name="Baldrian P."/>
            <person name="Spatafora J.W."/>
            <person name="Henrissat B."/>
            <person name="Nagy L.G."/>
            <person name="Aury J.M."/>
            <person name="Wincker P."/>
            <person name="Grigoriev I.V."/>
            <person name="Bonfante P."/>
            <person name="Martin F.M."/>
        </authorList>
    </citation>
    <scope>NUCLEOTIDE SEQUENCE [LARGE SCALE GENOMIC DNA]</scope>
    <source>
        <strain evidence="7 8">ATCC MYA-4762</strain>
    </source>
</reference>
<feature type="domain" description="HIT-type" evidence="6">
    <location>
        <begin position="229"/>
        <end position="261"/>
    </location>
</feature>
<evidence type="ECO:0000259" key="6">
    <source>
        <dbReference type="PROSITE" id="PS51083"/>
    </source>
</evidence>
<feature type="region of interest" description="Disordered" evidence="5">
    <location>
        <begin position="1"/>
        <end position="91"/>
    </location>
</feature>
<dbReference type="GO" id="GO:0005634">
    <property type="term" value="C:nucleus"/>
    <property type="evidence" value="ECO:0007669"/>
    <property type="project" value="UniProtKB-ARBA"/>
</dbReference>
<dbReference type="InterPro" id="IPR039723">
    <property type="entry name" value="Vps71/ZNHIT1"/>
</dbReference>
<dbReference type="CDD" id="cd21437">
    <property type="entry name" value="zf-HIT_ZNHIT1_like"/>
    <property type="match status" value="1"/>
</dbReference>
<organism evidence="7 8">
    <name type="scientific">Terfezia boudieri ATCC MYA-4762</name>
    <dbReference type="NCBI Taxonomy" id="1051890"/>
    <lineage>
        <taxon>Eukaryota</taxon>
        <taxon>Fungi</taxon>
        <taxon>Dikarya</taxon>
        <taxon>Ascomycota</taxon>
        <taxon>Pezizomycotina</taxon>
        <taxon>Pezizomycetes</taxon>
        <taxon>Pezizales</taxon>
        <taxon>Pezizaceae</taxon>
        <taxon>Terfezia</taxon>
    </lineage>
</organism>
<feature type="region of interest" description="Disordered" evidence="5">
    <location>
        <begin position="157"/>
        <end position="184"/>
    </location>
</feature>
<evidence type="ECO:0000256" key="5">
    <source>
        <dbReference type="SAM" id="MobiDB-lite"/>
    </source>
</evidence>
<keyword evidence="8" id="KW-1185">Reference proteome</keyword>
<dbReference type="InParanoid" id="A0A3N4LZ37"/>
<evidence type="ECO:0000313" key="8">
    <source>
        <dbReference type="Proteomes" id="UP000267821"/>
    </source>
</evidence>
<dbReference type="Proteomes" id="UP000267821">
    <property type="component" value="Unassembled WGS sequence"/>
</dbReference>
<dbReference type="Pfam" id="PF04438">
    <property type="entry name" value="zf-HIT"/>
    <property type="match status" value="1"/>
</dbReference>
<proteinExistence type="predicted"/>
<keyword evidence="2 4" id="KW-0863">Zinc-finger</keyword>
<feature type="compositionally biased region" description="Low complexity" evidence="5">
    <location>
        <begin position="10"/>
        <end position="23"/>
    </location>
</feature>
<name>A0A3N4LZ37_9PEZI</name>
<dbReference type="STRING" id="1051890.A0A3N4LZ37"/>
<dbReference type="InterPro" id="IPR007529">
    <property type="entry name" value="Znf_HIT"/>
</dbReference>
<evidence type="ECO:0000256" key="2">
    <source>
        <dbReference type="ARBA" id="ARBA00022771"/>
    </source>
</evidence>
<evidence type="ECO:0000256" key="1">
    <source>
        <dbReference type="ARBA" id="ARBA00022723"/>
    </source>
</evidence>
<dbReference type="OrthoDB" id="74807at2759"/>
<dbReference type="PROSITE" id="PS51083">
    <property type="entry name" value="ZF_HIT"/>
    <property type="match status" value="1"/>
</dbReference>
<evidence type="ECO:0000256" key="3">
    <source>
        <dbReference type="ARBA" id="ARBA00022833"/>
    </source>
</evidence>
<protein>
    <recommendedName>
        <fullName evidence="6">HIT-type domain-containing protein</fullName>
    </recommendedName>
</protein>
<gene>
    <name evidence="7" type="ORF">L211DRAFT_805655</name>
</gene>
<accession>A0A3N4LZ37</accession>
<feature type="compositionally biased region" description="Polar residues" evidence="5">
    <location>
        <begin position="51"/>
        <end position="64"/>
    </location>
</feature>
<feature type="region of interest" description="Disordered" evidence="5">
    <location>
        <begin position="111"/>
        <end position="136"/>
    </location>
</feature>
<sequence>MPPLVELLPSGTTSSGATWTYTTAPPPNAHSNPLPAVPPGPASRRRKSRPTRTAASNALTSIADISSDAYSHPGADDGAGGMKPPGQSRKDEKLQKHLLEFEKDNSRDVVIPIPKTTNSNKARTRTIPPTSTPVTRRILSSQKSLPNHLSDELSLLTHHASNPPPTHPAHLSASMRSSRRDPPPPILDHPAQVTTTPGWVVLSGCSYGLPLSHPAARADPSNKPQRVFCEICGYWGRYRCIKCGARYCDLECKAGHEETRCQRFWVQ</sequence>
<dbReference type="AlphaFoldDB" id="A0A3N4LZ37"/>
<feature type="compositionally biased region" description="Polar residues" evidence="5">
    <location>
        <begin position="115"/>
        <end position="136"/>
    </location>
</feature>
<evidence type="ECO:0000313" key="7">
    <source>
        <dbReference type="EMBL" id="RPB25941.1"/>
    </source>
</evidence>
<dbReference type="PANTHER" id="PTHR13093">
    <property type="entry name" value="ZINC FINGER HIT DOMAIN CONTAINING PROTEIN 1"/>
    <property type="match status" value="1"/>
</dbReference>
<dbReference type="EMBL" id="ML121536">
    <property type="protein sequence ID" value="RPB25941.1"/>
    <property type="molecule type" value="Genomic_DNA"/>
</dbReference>
<dbReference type="SUPFAM" id="SSF144232">
    <property type="entry name" value="HIT/MYND zinc finger-like"/>
    <property type="match status" value="1"/>
</dbReference>
<dbReference type="GO" id="GO:0008270">
    <property type="term" value="F:zinc ion binding"/>
    <property type="evidence" value="ECO:0007669"/>
    <property type="project" value="UniProtKB-UniRule"/>
</dbReference>
<keyword evidence="1" id="KW-0479">Metal-binding</keyword>
<keyword evidence="3" id="KW-0862">Zinc</keyword>
<dbReference type="GO" id="GO:0006338">
    <property type="term" value="P:chromatin remodeling"/>
    <property type="evidence" value="ECO:0007669"/>
    <property type="project" value="InterPro"/>
</dbReference>